<reference evidence="1" key="2">
    <citation type="submission" date="2016-06" db="EMBL/GenBank/DDBJ databases">
        <title>The genome of a short-lived fish provides insights into sex chromosome evolution and the genetic control of aging.</title>
        <authorList>
            <person name="Reichwald K."/>
            <person name="Felder M."/>
            <person name="Petzold A."/>
            <person name="Koch P."/>
            <person name="Groth M."/>
            <person name="Platzer M."/>
        </authorList>
    </citation>
    <scope>NUCLEOTIDE SEQUENCE</scope>
    <source>
        <tissue evidence="1">Brain</tissue>
    </source>
</reference>
<proteinExistence type="predicted"/>
<evidence type="ECO:0000313" key="1">
    <source>
        <dbReference type="EMBL" id="SBP71939.1"/>
    </source>
</evidence>
<gene>
    <name evidence="1" type="primary">SWI5</name>
</gene>
<organism evidence="1">
    <name type="scientific">Nothobranchius kadleci</name>
    <name type="common">African annual killifish</name>
    <dbReference type="NCBI Taxonomy" id="1051664"/>
    <lineage>
        <taxon>Eukaryota</taxon>
        <taxon>Metazoa</taxon>
        <taxon>Chordata</taxon>
        <taxon>Craniata</taxon>
        <taxon>Vertebrata</taxon>
        <taxon>Euteleostomi</taxon>
        <taxon>Actinopterygii</taxon>
        <taxon>Neopterygii</taxon>
        <taxon>Teleostei</taxon>
        <taxon>Neoteleostei</taxon>
        <taxon>Acanthomorphata</taxon>
        <taxon>Ovalentaria</taxon>
        <taxon>Atherinomorphae</taxon>
        <taxon>Cyprinodontiformes</taxon>
        <taxon>Nothobranchiidae</taxon>
        <taxon>Nothobranchius</taxon>
    </lineage>
</organism>
<feature type="non-terminal residue" evidence="1">
    <location>
        <position position="1"/>
    </location>
</feature>
<dbReference type="EMBL" id="HADZ01007998">
    <property type="protein sequence ID" value="SBP71939.1"/>
    <property type="molecule type" value="Transcribed_RNA"/>
</dbReference>
<sequence length="39" mass="4433">EIAQLEAESVQLCLSFLIVNLEFQPSLYRDKVSLKSYGT</sequence>
<protein>
    <submittedName>
        <fullName evidence="1">SWI5 recombination repair homolog</fullName>
    </submittedName>
</protein>
<accession>A0A1A8BXG7</accession>
<name>A0A1A8BXG7_NOTKA</name>
<dbReference type="AlphaFoldDB" id="A0A1A8BXG7"/>
<reference evidence="1" key="1">
    <citation type="submission" date="2016-05" db="EMBL/GenBank/DDBJ databases">
        <authorList>
            <person name="Lavstsen T."/>
            <person name="Jespersen J.S."/>
        </authorList>
    </citation>
    <scope>NUCLEOTIDE SEQUENCE</scope>
    <source>
        <tissue evidence="1">Brain</tissue>
    </source>
</reference>